<evidence type="ECO:0008006" key="2">
    <source>
        <dbReference type="Google" id="ProtNLM"/>
    </source>
</evidence>
<dbReference type="Pfam" id="PF05014">
    <property type="entry name" value="Nuc_deoxyrib_tr"/>
    <property type="match status" value="1"/>
</dbReference>
<sequence length="377" mass="40441">MSEEFWRPDRAALAGGRAPVYVATKLFEYAGRMLSAAVEEALVRGLRRGLATQGLRSAGNLAFLPFRDSNEAVDPTVTDSAIITAQIYAIDTDAIRRSYAVVALLNDPQKDSGVCFEVGYAAALGRPIMPIVNDFIDYRYDPWGWVYPLDPVLCALAPAILKEGSIPAPGPGDRRRLYRRAQDAGITSLQERVANAGSELVRAPEQFIGGHPAPNPPGERPRLHLEFGGGLYEWQRLLLAEALRRLDAANLPCEITASRRYESPDADLGAAINADIAATIGAEIVVTLGDGADIDAGVAALQGLARGHDRRIILYYSGATRWVAASRDPENRNLMLEQSADLLIRSLDGLPDAAMRLLTIGVPSGDTGRAGAGAGRT</sequence>
<proteinExistence type="predicted"/>
<dbReference type="SUPFAM" id="SSF52309">
    <property type="entry name" value="N-(deoxy)ribosyltransferase-like"/>
    <property type="match status" value="2"/>
</dbReference>
<gene>
    <name evidence="1" type="ORF">AVDCRST_MAG18-3731</name>
</gene>
<dbReference type="InterPro" id="IPR007710">
    <property type="entry name" value="Nucleoside_deoxyribTrfase"/>
</dbReference>
<accession>A0A6J4VPZ9</accession>
<evidence type="ECO:0000313" key="1">
    <source>
        <dbReference type="EMBL" id="CAA9585261.1"/>
    </source>
</evidence>
<dbReference type="Gene3D" id="3.40.50.450">
    <property type="match status" value="2"/>
</dbReference>
<name>A0A6J4VPZ9_9BACT</name>
<protein>
    <recommendedName>
        <fullName evidence="2">Nucleoside 2-deoxyribosyltransferase</fullName>
    </recommendedName>
</protein>
<reference evidence="1" key="1">
    <citation type="submission" date="2020-02" db="EMBL/GenBank/DDBJ databases">
        <authorList>
            <person name="Meier V. D."/>
        </authorList>
    </citation>
    <scope>NUCLEOTIDE SEQUENCE</scope>
    <source>
        <strain evidence="1">AVDCRST_MAG18</strain>
    </source>
</reference>
<dbReference type="AlphaFoldDB" id="A0A6J4VPZ9"/>
<organism evidence="1">
    <name type="scientific">uncultured Thermomicrobiales bacterium</name>
    <dbReference type="NCBI Taxonomy" id="1645740"/>
    <lineage>
        <taxon>Bacteria</taxon>
        <taxon>Pseudomonadati</taxon>
        <taxon>Thermomicrobiota</taxon>
        <taxon>Thermomicrobia</taxon>
        <taxon>Thermomicrobiales</taxon>
        <taxon>environmental samples</taxon>
    </lineage>
</organism>
<dbReference type="EMBL" id="CADCWN010000295">
    <property type="protein sequence ID" value="CAA9585261.1"/>
    <property type="molecule type" value="Genomic_DNA"/>
</dbReference>